<evidence type="ECO:0000259" key="3">
    <source>
        <dbReference type="Pfam" id="PF26242"/>
    </source>
</evidence>
<feature type="region of interest" description="Disordered" evidence="1">
    <location>
        <begin position="329"/>
        <end position="352"/>
    </location>
</feature>
<dbReference type="PANTHER" id="PTHR28108:SF1">
    <property type="entry name" value="SWR1-COMPLEX PROTEIN 3"/>
    <property type="match status" value="1"/>
</dbReference>
<feature type="domain" description="Swc3 C-terminal" evidence="3">
    <location>
        <begin position="478"/>
        <end position="583"/>
    </location>
</feature>
<proteinExistence type="predicted"/>
<dbReference type="OMA" id="MQKMCDC"/>
<comment type="caution">
    <text evidence="4">The sequence shown here is derived from an EMBL/GenBank/DDBJ whole genome shotgun (WGS) entry which is preliminary data.</text>
</comment>
<reference evidence="5" key="1">
    <citation type="journal article" date="2017" name="Genome Announc.">
        <title>Genome sequences of Cyberlindnera fabianii 65, Pichia kudriavzevii 129, and Saccharomyces cerevisiae 131 isolated from fermented masau fruits in Zimbabwe.</title>
        <authorList>
            <person name="van Rijswijck I.M.H."/>
            <person name="Derks M.F.L."/>
            <person name="Abee T."/>
            <person name="de Ridder D."/>
            <person name="Smid E.J."/>
        </authorList>
    </citation>
    <scope>NUCLEOTIDE SEQUENCE [LARGE SCALE GENOMIC DNA]</scope>
    <source>
        <strain evidence="5">65</strain>
    </source>
</reference>
<feature type="domain" description="SWR1-complex protein 3" evidence="2">
    <location>
        <begin position="35"/>
        <end position="131"/>
    </location>
</feature>
<gene>
    <name evidence="4" type="ORF">BON22_2694</name>
</gene>
<feature type="region of interest" description="Disordered" evidence="1">
    <location>
        <begin position="450"/>
        <end position="510"/>
    </location>
</feature>
<dbReference type="Proteomes" id="UP000189513">
    <property type="component" value="Unassembled WGS sequence"/>
</dbReference>
<feature type="region of interest" description="Disordered" evidence="1">
    <location>
        <begin position="1"/>
        <end position="51"/>
    </location>
</feature>
<feature type="compositionally biased region" description="Basic and acidic residues" evidence="1">
    <location>
        <begin position="479"/>
        <end position="506"/>
    </location>
</feature>
<dbReference type="InterPro" id="IPR037651">
    <property type="entry name" value="Swc3"/>
</dbReference>
<dbReference type="GO" id="GO:0000812">
    <property type="term" value="C:Swr1 complex"/>
    <property type="evidence" value="ECO:0007669"/>
    <property type="project" value="InterPro"/>
</dbReference>
<dbReference type="Pfam" id="PF26242">
    <property type="entry name" value="Swc3_C"/>
    <property type="match status" value="2"/>
</dbReference>
<evidence type="ECO:0000313" key="4">
    <source>
        <dbReference type="EMBL" id="ONH67458.1"/>
    </source>
</evidence>
<feature type="domain" description="Swc3 C-terminal" evidence="3">
    <location>
        <begin position="349"/>
        <end position="440"/>
    </location>
</feature>
<feature type="compositionally biased region" description="Acidic residues" evidence="1">
    <location>
        <begin position="20"/>
        <end position="29"/>
    </location>
</feature>
<feature type="compositionally biased region" description="Basic residues" evidence="1">
    <location>
        <begin position="1"/>
        <end position="15"/>
    </location>
</feature>
<feature type="region of interest" description="Disordered" evidence="1">
    <location>
        <begin position="138"/>
        <end position="268"/>
    </location>
</feature>
<dbReference type="InterPro" id="IPR058986">
    <property type="entry name" value="Swc3_C"/>
</dbReference>
<evidence type="ECO:0000256" key="1">
    <source>
        <dbReference type="SAM" id="MobiDB-lite"/>
    </source>
</evidence>
<dbReference type="VEuPathDB" id="FungiDB:BON22_2694"/>
<name>A0A1V2L6B0_CYBFA</name>
<evidence type="ECO:0000313" key="5">
    <source>
        <dbReference type="Proteomes" id="UP000189513"/>
    </source>
</evidence>
<organism evidence="4 5">
    <name type="scientific">Cyberlindnera fabianii</name>
    <name type="common">Yeast</name>
    <name type="synonym">Hansenula fabianii</name>
    <dbReference type="NCBI Taxonomy" id="36022"/>
    <lineage>
        <taxon>Eukaryota</taxon>
        <taxon>Fungi</taxon>
        <taxon>Dikarya</taxon>
        <taxon>Ascomycota</taxon>
        <taxon>Saccharomycotina</taxon>
        <taxon>Saccharomycetes</taxon>
        <taxon>Phaffomycetales</taxon>
        <taxon>Phaffomycetaceae</taxon>
        <taxon>Cyberlindnera</taxon>
    </lineage>
</organism>
<feature type="compositionally biased region" description="Low complexity" evidence="1">
    <location>
        <begin position="174"/>
        <end position="206"/>
    </location>
</feature>
<dbReference type="AlphaFoldDB" id="A0A1V2L6B0"/>
<feature type="compositionally biased region" description="Low complexity" evidence="1">
    <location>
        <begin position="214"/>
        <end position="252"/>
    </location>
</feature>
<dbReference type="Pfam" id="PF24707">
    <property type="entry name" value="Swc3"/>
    <property type="match status" value="1"/>
</dbReference>
<dbReference type="STRING" id="36022.A0A1V2L6B0"/>
<feature type="compositionally biased region" description="Basic and acidic residues" evidence="1">
    <location>
        <begin position="152"/>
        <end position="165"/>
    </location>
</feature>
<sequence length="595" mass="67735">MPPKNARKAAARRRAKKEEEGSEIEDELPPEAPPRPFKEIDSLPMSQDPPDYNILNQPLSIKDSAVLYSSLMKSRTGYTISNVFDMYWAKGKTKFDNDVNARDRMNKLCDCGMELGPHAYDVRFFILKDDEIEKKRESIKNKKKEKRMANKKAREEKKKIREMKKQAPAATENSQEPPATTTQTTPAPTATPAPSTTAPEPTSKSKPLPPLHNSSAQTSSSSQPQQSTTPAVPATSTQQQTQQQTQQPAPARTAPPPPPSNDMMQTPESQMMIANLNAIARVDPSLNALMKIVASGSASSAQIREFQGYIQRAKAMGPTAYFRQQYPNYQPTTQPVRPPKPPKKPKQPKEKQLTTFQEMYVSGADLVFEFSESPNVRFSLPKDAIVEKNEKGDFIVSFLVIYNDEKIKKWKARQQVKKEKAEKAKELEEKKKREQEEAENIKAEKVKAEETKQLEVRSSRRSSRAVKKKTEEEEAAEAEAEKKAAEAKAKAEELKKKKEKEKAQKDDDPEPIPYYMPFSFKITNVDDKYDPIFLNSFHKAEETYKMMEQVMKVGVRAPKYLLWYQVDAFDDENLAETLREQLYLIENPPKKRILK</sequence>
<keyword evidence="5" id="KW-1185">Reference proteome</keyword>
<protein>
    <submittedName>
        <fullName evidence="4">SWR1-complex protein 3</fullName>
    </submittedName>
</protein>
<dbReference type="InterPro" id="IPR057558">
    <property type="entry name" value="Swc3_dom"/>
</dbReference>
<accession>A0A1V2L6B0</accession>
<feature type="compositionally biased region" description="Basic residues" evidence="1">
    <location>
        <begin position="141"/>
        <end position="151"/>
    </location>
</feature>
<dbReference type="GO" id="GO:0140849">
    <property type="term" value="F:ATP-dependent H2AZ histone chaperone activity"/>
    <property type="evidence" value="ECO:0007669"/>
    <property type="project" value="InterPro"/>
</dbReference>
<dbReference type="PANTHER" id="PTHR28108">
    <property type="entry name" value="SWR1-COMPLEX PROTEIN 3"/>
    <property type="match status" value="1"/>
</dbReference>
<dbReference type="EMBL" id="MPUK01000004">
    <property type="protein sequence ID" value="ONH67458.1"/>
    <property type="molecule type" value="Genomic_DNA"/>
</dbReference>
<evidence type="ECO:0000259" key="2">
    <source>
        <dbReference type="Pfam" id="PF24707"/>
    </source>
</evidence>